<evidence type="ECO:0000313" key="2">
    <source>
        <dbReference type="Proteomes" id="UP000535437"/>
    </source>
</evidence>
<dbReference type="Proteomes" id="UP000535437">
    <property type="component" value="Unassembled WGS sequence"/>
</dbReference>
<dbReference type="Pfam" id="PF20358">
    <property type="entry name" value="DUF6653"/>
    <property type="match status" value="1"/>
</dbReference>
<dbReference type="RefSeq" id="WP_179541377.1">
    <property type="nucleotide sequence ID" value="NZ_BAAALL010000002.1"/>
</dbReference>
<gene>
    <name evidence="1" type="ORF">HNR09_001377</name>
</gene>
<evidence type="ECO:0000313" key="1">
    <source>
        <dbReference type="EMBL" id="NYJ77966.1"/>
    </source>
</evidence>
<keyword evidence="2" id="KW-1185">Reference proteome</keyword>
<proteinExistence type="predicted"/>
<protein>
    <submittedName>
        <fullName evidence="1">Uncharacterized protein</fullName>
    </submittedName>
</protein>
<accession>A0A7Z0GL12</accession>
<dbReference type="EMBL" id="JACCFY010000001">
    <property type="protein sequence ID" value="NYJ77966.1"/>
    <property type="molecule type" value="Genomic_DNA"/>
</dbReference>
<dbReference type="AlphaFoldDB" id="A0A7Z0GL12"/>
<comment type="caution">
    <text evidence="1">The sequence shown here is derived from an EMBL/GenBank/DDBJ whole genome shotgun (WGS) entry which is preliminary data.</text>
</comment>
<name>A0A7Z0GL12_9MICC</name>
<sequence length="144" mass="16044">MTSPDELYARVFRRHAHPVSAWSRLISTPLLMVPLWTRRWWLYLPIGAWFAVNPVMSPPADDSTSFATRAILGEEAWTRDPTSDLRALALGGIASASLAGAMVASYHHRRIPAVVGTGFYMALTLEQWKLWAGRFARGARPPTP</sequence>
<dbReference type="InterPro" id="IPR046595">
    <property type="entry name" value="DUF6653"/>
</dbReference>
<reference evidence="1 2" key="1">
    <citation type="submission" date="2020-07" db="EMBL/GenBank/DDBJ databases">
        <title>Sequencing the genomes of 1000 actinobacteria strains.</title>
        <authorList>
            <person name="Klenk H.-P."/>
        </authorList>
    </citation>
    <scope>NUCLEOTIDE SEQUENCE [LARGE SCALE GENOMIC DNA]</scope>
    <source>
        <strain evidence="1 2">DSM 15475</strain>
    </source>
</reference>
<organism evidence="1 2">
    <name type="scientific">Nesterenkonia xinjiangensis</name>
    <dbReference type="NCBI Taxonomy" id="225327"/>
    <lineage>
        <taxon>Bacteria</taxon>
        <taxon>Bacillati</taxon>
        <taxon>Actinomycetota</taxon>
        <taxon>Actinomycetes</taxon>
        <taxon>Micrococcales</taxon>
        <taxon>Micrococcaceae</taxon>
        <taxon>Nesterenkonia</taxon>
    </lineage>
</organism>